<dbReference type="Proteomes" id="UP000059680">
    <property type="component" value="Chromosome 10"/>
</dbReference>
<evidence type="ECO:0000256" key="1">
    <source>
        <dbReference type="SAM" id="MobiDB-lite"/>
    </source>
</evidence>
<sequence length="146" mass="16834">MKLRSYLRRSNGGVRPSSSGAVPGVAPAEGDAVVRWWLGADPALWWCASGVGRVRSERERMRTAESSWLGFMWRSHRFGAKLVESMESVEIQQRWNRWNHWNHRRCWNQRGGAAREERGVVSARSSRESCEEQQEEPREDHRSIGG</sequence>
<feature type="region of interest" description="Disordered" evidence="1">
    <location>
        <begin position="112"/>
        <end position="146"/>
    </location>
</feature>
<reference evidence="3" key="1">
    <citation type="journal article" date="2005" name="Nature">
        <title>The map-based sequence of the rice genome.</title>
        <authorList>
            <consortium name="International rice genome sequencing project (IRGSP)"/>
            <person name="Matsumoto T."/>
            <person name="Wu J."/>
            <person name="Kanamori H."/>
            <person name="Katayose Y."/>
            <person name="Fujisawa M."/>
            <person name="Namiki N."/>
            <person name="Mizuno H."/>
            <person name="Yamamoto K."/>
            <person name="Antonio B.A."/>
            <person name="Baba T."/>
            <person name="Sakata K."/>
            <person name="Nagamura Y."/>
            <person name="Aoki H."/>
            <person name="Arikawa K."/>
            <person name="Arita K."/>
            <person name="Bito T."/>
            <person name="Chiden Y."/>
            <person name="Fujitsuka N."/>
            <person name="Fukunaka R."/>
            <person name="Hamada M."/>
            <person name="Harada C."/>
            <person name="Hayashi A."/>
            <person name="Hijishita S."/>
            <person name="Honda M."/>
            <person name="Hosokawa S."/>
            <person name="Ichikawa Y."/>
            <person name="Idonuma A."/>
            <person name="Iijima M."/>
            <person name="Ikeda M."/>
            <person name="Ikeno M."/>
            <person name="Ito K."/>
            <person name="Ito S."/>
            <person name="Ito T."/>
            <person name="Ito Y."/>
            <person name="Ito Y."/>
            <person name="Iwabuchi A."/>
            <person name="Kamiya K."/>
            <person name="Karasawa W."/>
            <person name="Kurita K."/>
            <person name="Katagiri S."/>
            <person name="Kikuta A."/>
            <person name="Kobayashi H."/>
            <person name="Kobayashi N."/>
            <person name="Machita K."/>
            <person name="Maehara T."/>
            <person name="Masukawa M."/>
            <person name="Mizubayashi T."/>
            <person name="Mukai Y."/>
            <person name="Nagasaki H."/>
            <person name="Nagata Y."/>
            <person name="Naito S."/>
            <person name="Nakashima M."/>
            <person name="Nakama Y."/>
            <person name="Nakamichi Y."/>
            <person name="Nakamura M."/>
            <person name="Meguro A."/>
            <person name="Negishi M."/>
            <person name="Ohta I."/>
            <person name="Ohta T."/>
            <person name="Okamoto M."/>
            <person name="Ono N."/>
            <person name="Saji S."/>
            <person name="Sakaguchi M."/>
            <person name="Sakai K."/>
            <person name="Shibata M."/>
            <person name="Shimokawa T."/>
            <person name="Song J."/>
            <person name="Takazaki Y."/>
            <person name="Terasawa K."/>
            <person name="Tsugane M."/>
            <person name="Tsuji K."/>
            <person name="Ueda S."/>
            <person name="Waki K."/>
            <person name="Yamagata H."/>
            <person name="Yamamoto M."/>
            <person name="Yamamoto S."/>
            <person name="Yamane H."/>
            <person name="Yoshiki S."/>
            <person name="Yoshihara R."/>
            <person name="Yukawa K."/>
            <person name="Zhong H."/>
            <person name="Yano M."/>
            <person name="Yuan Q."/>
            <person name="Ouyang S."/>
            <person name="Liu J."/>
            <person name="Jones K.M."/>
            <person name="Gansberger K."/>
            <person name="Moffat K."/>
            <person name="Hill J."/>
            <person name="Bera J."/>
            <person name="Fadrosh D."/>
            <person name="Jin S."/>
            <person name="Johri S."/>
            <person name="Kim M."/>
            <person name="Overton L."/>
            <person name="Reardon M."/>
            <person name="Tsitrin T."/>
            <person name="Vuong H."/>
            <person name="Weaver B."/>
            <person name="Ciecko A."/>
            <person name="Tallon L."/>
            <person name="Jackson J."/>
            <person name="Pai G."/>
            <person name="Aken S.V."/>
            <person name="Utterback T."/>
            <person name="Reidmuller S."/>
            <person name="Feldblyum T."/>
            <person name="Hsiao J."/>
            <person name="Zismann V."/>
            <person name="Iobst S."/>
            <person name="de Vazeille A.R."/>
            <person name="Buell C.R."/>
            <person name="Ying K."/>
            <person name="Li Y."/>
            <person name="Lu T."/>
            <person name="Huang Y."/>
            <person name="Zhao Q."/>
            <person name="Feng Q."/>
            <person name="Zhang L."/>
            <person name="Zhu J."/>
            <person name="Weng Q."/>
            <person name="Mu J."/>
            <person name="Lu Y."/>
            <person name="Fan D."/>
            <person name="Liu Y."/>
            <person name="Guan J."/>
            <person name="Zhang Y."/>
            <person name="Yu S."/>
            <person name="Liu X."/>
            <person name="Zhang Y."/>
            <person name="Hong G."/>
            <person name="Han B."/>
            <person name="Choisne N."/>
            <person name="Demange N."/>
            <person name="Orjeda G."/>
            <person name="Samain S."/>
            <person name="Cattolico L."/>
            <person name="Pelletier E."/>
            <person name="Couloux A."/>
            <person name="Segurens B."/>
            <person name="Wincker P."/>
            <person name="D'Hont A."/>
            <person name="Scarpelli C."/>
            <person name="Weissenbach J."/>
            <person name="Salanoubat M."/>
            <person name="Quetier F."/>
            <person name="Yu Y."/>
            <person name="Kim H.R."/>
            <person name="Rambo T."/>
            <person name="Currie J."/>
            <person name="Collura K."/>
            <person name="Luo M."/>
            <person name="Yang T."/>
            <person name="Ammiraju J.S.S."/>
            <person name="Engler F."/>
            <person name="Soderlund C."/>
            <person name="Wing R.A."/>
            <person name="Palmer L.E."/>
            <person name="de la Bastide M."/>
            <person name="Spiegel L."/>
            <person name="Nascimento L."/>
            <person name="Zutavern T."/>
            <person name="O'Shaughnessy A."/>
            <person name="Dike S."/>
            <person name="Dedhia N."/>
            <person name="Preston R."/>
            <person name="Balija V."/>
            <person name="McCombie W.R."/>
            <person name="Chow T."/>
            <person name="Chen H."/>
            <person name="Chung M."/>
            <person name="Chen C."/>
            <person name="Shaw J."/>
            <person name="Wu H."/>
            <person name="Hsiao K."/>
            <person name="Chao Y."/>
            <person name="Chu M."/>
            <person name="Cheng C."/>
            <person name="Hour A."/>
            <person name="Lee P."/>
            <person name="Lin S."/>
            <person name="Lin Y."/>
            <person name="Liou J."/>
            <person name="Liu S."/>
            <person name="Hsing Y."/>
            <person name="Raghuvanshi S."/>
            <person name="Mohanty A."/>
            <person name="Bharti A.K."/>
            <person name="Gaur A."/>
            <person name="Gupta V."/>
            <person name="Kumar D."/>
            <person name="Ravi V."/>
            <person name="Vij S."/>
            <person name="Kapur A."/>
            <person name="Khurana P."/>
            <person name="Khurana P."/>
            <person name="Khurana J.P."/>
            <person name="Tyagi A.K."/>
            <person name="Gaikwad K."/>
            <person name="Singh A."/>
            <person name="Dalal V."/>
            <person name="Srivastava S."/>
            <person name="Dixit A."/>
            <person name="Pal A.K."/>
            <person name="Ghazi I.A."/>
            <person name="Yadav M."/>
            <person name="Pandit A."/>
            <person name="Bhargava A."/>
            <person name="Sureshbabu K."/>
            <person name="Batra K."/>
            <person name="Sharma T.R."/>
            <person name="Mohapatra T."/>
            <person name="Singh N.K."/>
            <person name="Messing J."/>
            <person name="Nelson A.B."/>
            <person name="Fuks G."/>
            <person name="Kavchok S."/>
            <person name="Keizer G."/>
            <person name="Linton E."/>
            <person name="Llaca V."/>
            <person name="Song R."/>
            <person name="Tanyolac B."/>
            <person name="Young S."/>
            <person name="Ho-Il K."/>
            <person name="Hahn J.H."/>
            <person name="Sangsakoo G."/>
            <person name="Vanavichit A."/>
            <person name="de Mattos Luiz.A.T."/>
            <person name="Zimmer P.D."/>
            <person name="Malone G."/>
            <person name="Dellagostin O."/>
            <person name="de Oliveira A.C."/>
            <person name="Bevan M."/>
            <person name="Bancroft I."/>
            <person name="Minx P."/>
            <person name="Cordum H."/>
            <person name="Wilson R."/>
            <person name="Cheng Z."/>
            <person name="Jin W."/>
            <person name="Jiang J."/>
            <person name="Leong S.A."/>
            <person name="Iwama H."/>
            <person name="Gojobori T."/>
            <person name="Itoh T."/>
            <person name="Niimura Y."/>
            <person name="Fujii Y."/>
            <person name="Habara T."/>
            <person name="Sakai H."/>
            <person name="Sato Y."/>
            <person name="Wilson G."/>
            <person name="Kumar K."/>
            <person name="McCouch S."/>
            <person name="Juretic N."/>
            <person name="Hoen D."/>
            <person name="Wright S."/>
            <person name="Bruskiewich R."/>
            <person name="Bureau T."/>
            <person name="Miyao A."/>
            <person name="Hirochika H."/>
            <person name="Nishikawa T."/>
            <person name="Kadowaki K."/>
            <person name="Sugiura M."/>
            <person name="Burr B."/>
            <person name="Sasaki T."/>
        </authorList>
    </citation>
    <scope>NUCLEOTIDE SEQUENCE [LARGE SCALE GENOMIC DNA]</scope>
    <source>
        <strain evidence="3">cv. Nipponbare</strain>
    </source>
</reference>
<feature type="compositionally biased region" description="Basic and acidic residues" evidence="1">
    <location>
        <begin position="113"/>
        <end position="146"/>
    </location>
</feature>
<reference evidence="2 3" key="3">
    <citation type="journal article" date="2013" name="Rice">
        <title>Improvement of the Oryza sativa Nipponbare reference genome using next generation sequence and optical map data.</title>
        <authorList>
            <person name="Kawahara Y."/>
            <person name="de la Bastide M."/>
            <person name="Hamilton J.P."/>
            <person name="Kanamori H."/>
            <person name="McCombie W.R."/>
            <person name="Ouyang S."/>
            <person name="Schwartz D.C."/>
            <person name="Tanaka T."/>
            <person name="Wu J."/>
            <person name="Zhou S."/>
            <person name="Childs K.L."/>
            <person name="Davidson R.M."/>
            <person name="Lin H."/>
            <person name="Quesada-Ocampo L."/>
            <person name="Vaillancourt B."/>
            <person name="Sakai H."/>
            <person name="Lee S.S."/>
            <person name="Kim J."/>
            <person name="Numa H."/>
            <person name="Itoh T."/>
            <person name="Buell C.R."/>
            <person name="Matsumoto T."/>
        </authorList>
    </citation>
    <scope>NUCLEOTIDE SEQUENCE [LARGE SCALE GENOMIC DNA]</scope>
    <source>
        <strain evidence="3">cv. Nipponbare</strain>
    </source>
</reference>
<dbReference type="EMBL" id="AP014966">
    <property type="protein sequence ID" value="BAT09958.1"/>
    <property type="molecule type" value="Genomic_DNA"/>
</dbReference>
<dbReference type="AlphaFoldDB" id="A0A0P0XRQ7"/>
<dbReference type="InParanoid" id="A0A0P0XRQ7"/>
<organism evidence="2 3">
    <name type="scientific">Oryza sativa subsp. japonica</name>
    <name type="common">Rice</name>
    <dbReference type="NCBI Taxonomy" id="39947"/>
    <lineage>
        <taxon>Eukaryota</taxon>
        <taxon>Viridiplantae</taxon>
        <taxon>Streptophyta</taxon>
        <taxon>Embryophyta</taxon>
        <taxon>Tracheophyta</taxon>
        <taxon>Spermatophyta</taxon>
        <taxon>Magnoliopsida</taxon>
        <taxon>Liliopsida</taxon>
        <taxon>Poales</taxon>
        <taxon>Poaceae</taxon>
        <taxon>BOP clade</taxon>
        <taxon>Oryzoideae</taxon>
        <taxon>Oryzeae</taxon>
        <taxon>Oryzinae</taxon>
        <taxon>Oryza</taxon>
        <taxon>Oryza sativa</taxon>
    </lineage>
</organism>
<name>A0A0P0XRQ7_ORYSJ</name>
<keyword evidence="3" id="KW-1185">Reference proteome</keyword>
<accession>A0A0P0XRQ7</accession>
<reference evidence="2 3" key="2">
    <citation type="journal article" date="2013" name="Plant Cell Physiol.">
        <title>Rice Annotation Project Database (RAP-DB): an integrative and interactive database for rice genomics.</title>
        <authorList>
            <person name="Sakai H."/>
            <person name="Lee S.S."/>
            <person name="Tanaka T."/>
            <person name="Numa H."/>
            <person name="Kim J."/>
            <person name="Kawahara Y."/>
            <person name="Wakimoto H."/>
            <person name="Yang C.C."/>
            <person name="Iwamoto M."/>
            <person name="Abe T."/>
            <person name="Yamada Y."/>
            <person name="Muto A."/>
            <person name="Inokuchi H."/>
            <person name="Ikemura T."/>
            <person name="Matsumoto T."/>
            <person name="Sasaki T."/>
            <person name="Itoh T."/>
        </authorList>
    </citation>
    <scope>NUCLEOTIDE SEQUENCE [LARGE SCALE GENOMIC DNA]</scope>
    <source>
        <strain evidence="3">cv. Nipponbare</strain>
    </source>
</reference>
<evidence type="ECO:0000313" key="2">
    <source>
        <dbReference type="EMBL" id="BAT09958.1"/>
    </source>
</evidence>
<dbReference type="PaxDb" id="39947-A0A0P0XRQ7"/>
<protein>
    <submittedName>
        <fullName evidence="2">Os10g0157750 protein</fullName>
    </submittedName>
</protein>
<feature type="region of interest" description="Disordered" evidence="1">
    <location>
        <begin position="1"/>
        <end position="24"/>
    </location>
</feature>
<proteinExistence type="predicted"/>
<gene>
    <name evidence="2" type="ordered locus">Os10g0157750</name>
    <name evidence="2" type="ORF">OSNPB_100157750</name>
</gene>
<evidence type="ECO:0000313" key="3">
    <source>
        <dbReference type="Proteomes" id="UP000059680"/>
    </source>
</evidence>